<accession>A0A2P2C1H3</accession>
<dbReference type="Pfam" id="PF04085">
    <property type="entry name" value="MreC"/>
    <property type="match status" value="1"/>
</dbReference>
<gene>
    <name evidence="6" type="ORF">NOCA110004</name>
</gene>
<dbReference type="GO" id="GO:0005886">
    <property type="term" value="C:plasma membrane"/>
    <property type="evidence" value="ECO:0007669"/>
    <property type="project" value="TreeGrafter"/>
</dbReference>
<dbReference type="AlphaFoldDB" id="A0A2P2C1H3"/>
<keyword evidence="3" id="KW-0133">Cell shape</keyword>
<dbReference type="InterPro" id="IPR042177">
    <property type="entry name" value="Cell/Rod_1"/>
</dbReference>
<name>A0A2P2C1H3_9ZZZZ</name>
<dbReference type="PANTHER" id="PTHR34138">
    <property type="entry name" value="CELL SHAPE-DETERMINING PROTEIN MREC"/>
    <property type="match status" value="1"/>
</dbReference>
<evidence type="ECO:0000256" key="4">
    <source>
        <dbReference type="ARBA" id="ARBA00032089"/>
    </source>
</evidence>
<dbReference type="GO" id="GO:0008360">
    <property type="term" value="P:regulation of cell shape"/>
    <property type="evidence" value="ECO:0007669"/>
    <property type="project" value="UniProtKB-KW"/>
</dbReference>
<dbReference type="PANTHER" id="PTHR34138:SF1">
    <property type="entry name" value="CELL SHAPE-DETERMINING PROTEIN MREC"/>
    <property type="match status" value="1"/>
</dbReference>
<feature type="domain" description="Rod shape-determining protein MreC beta-barrel core" evidence="5">
    <location>
        <begin position="150"/>
        <end position="294"/>
    </location>
</feature>
<organism evidence="6">
    <name type="scientific">metagenome</name>
    <dbReference type="NCBI Taxonomy" id="256318"/>
    <lineage>
        <taxon>unclassified sequences</taxon>
        <taxon>metagenomes</taxon>
    </lineage>
</organism>
<dbReference type="Gene3D" id="2.40.10.350">
    <property type="entry name" value="Rod shape-determining protein MreC, domain 2"/>
    <property type="match status" value="1"/>
</dbReference>
<dbReference type="Gene3D" id="2.40.10.340">
    <property type="entry name" value="Rod shape-determining protein MreC, domain 1"/>
    <property type="match status" value="1"/>
</dbReference>
<evidence type="ECO:0000259" key="5">
    <source>
        <dbReference type="Pfam" id="PF04085"/>
    </source>
</evidence>
<dbReference type="InterPro" id="IPR042175">
    <property type="entry name" value="Cell/Rod_MreC_2"/>
</dbReference>
<dbReference type="InterPro" id="IPR007221">
    <property type="entry name" value="MreC"/>
</dbReference>
<evidence type="ECO:0000256" key="3">
    <source>
        <dbReference type="ARBA" id="ARBA00022960"/>
    </source>
</evidence>
<evidence type="ECO:0000256" key="1">
    <source>
        <dbReference type="ARBA" id="ARBA00009369"/>
    </source>
</evidence>
<reference evidence="6" key="1">
    <citation type="submission" date="2015-08" db="EMBL/GenBank/DDBJ databases">
        <authorList>
            <person name="Babu N.S."/>
            <person name="Beckwith C.J."/>
            <person name="Beseler K.G."/>
            <person name="Brison A."/>
            <person name="Carone J.V."/>
            <person name="Caskin T.P."/>
            <person name="Diamond M."/>
            <person name="Durham M.E."/>
            <person name="Foxe J.M."/>
            <person name="Go M."/>
            <person name="Henderson B.A."/>
            <person name="Jones I.B."/>
            <person name="McGettigan J.A."/>
            <person name="Micheletti S.J."/>
            <person name="Nasrallah M.E."/>
            <person name="Ortiz D."/>
            <person name="Piller C.R."/>
            <person name="Privatt S.R."/>
            <person name="Schneider S.L."/>
            <person name="Sharp S."/>
            <person name="Smith T.C."/>
            <person name="Stanton J.D."/>
            <person name="Ullery H.E."/>
            <person name="Wilson R.J."/>
            <person name="Serrano M.G."/>
            <person name="Buck G."/>
            <person name="Lee V."/>
            <person name="Wang Y."/>
            <person name="Carvalho R."/>
            <person name="Voegtly L."/>
            <person name="Shi R."/>
            <person name="Duckworth R."/>
            <person name="Johnson A."/>
            <person name="Loviza R."/>
            <person name="Walstead R."/>
            <person name="Shah Z."/>
            <person name="Kiflezghi M."/>
            <person name="Wade K."/>
            <person name="Ball S.L."/>
            <person name="Bradley K.W."/>
            <person name="Asai D.J."/>
            <person name="Bowman C.A."/>
            <person name="Russell D.A."/>
            <person name="Pope W.H."/>
            <person name="Jacobs-Sera D."/>
            <person name="Hendrix R.W."/>
            <person name="Hatfull G.F."/>
        </authorList>
    </citation>
    <scope>NUCLEOTIDE SEQUENCE</scope>
</reference>
<proteinExistence type="inferred from homology"/>
<dbReference type="EMBL" id="CZKB01000001">
    <property type="protein sequence ID" value="CUR55867.1"/>
    <property type="molecule type" value="Genomic_DNA"/>
</dbReference>
<protein>
    <recommendedName>
        <fullName evidence="2">Cell shape-determining protein MreC</fullName>
    </recommendedName>
    <alternativeName>
        <fullName evidence="4">Cell shape protein MreC</fullName>
    </alternativeName>
</protein>
<dbReference type="InterPro" id="IPR055342">
    <property type="entry name" value="MreC_beta-barrel_core"/>
</dbReference>
<evidence type="ECO:0000313" key="6">
    <source>
        <dbReference type="EMBL" id="CUR55867.1"/>
    </source>
</evidence>
<comment type="similarity">
    <text evidence="1">Belongs to the MreC family.</text>
</comment>
<evidence type="ECO:0000256" key="2">
    <source>
        <dbReference type="ARBA" id="ARBA00013855"/>
    </source>
</evidence>
<sequence>MRGLGGRQDGRERRWTGLDRLEARNRAPRSLLVALVLASVTLITLDVSGGGSSPIEPARRVVGEAFGPAESAAAAAVRPFTAVPAWFRSKGDLADEVRDLEASNAELRGKVELAGFDRNRLEQYDGLTSAAADLGSALVPARVVALGSRQSQSFTVTIDAGADAGVGPDMTVVNNDGLVGRVLRVTRSTATVLLIVDPDSTVGGRVGSSMEIGFVTGSGSLQEEAGLDLRLVDDASVPSRDDTVVTWGSSTGPYAPGVPIGTITEVYSSLREASQRAVVRPFVDFSALDVVGVMVPSGSASDRAIIEADGSLR</sequence>
<dbReference type="PIRSF" id="PIRSF038471">
    <property type="entry name" value="MreC"/>
    <property type="match status" value="1"/>
</dbReference>